<sequence>MTDDDAEPPNAVVHTTQGPKEPSPRAQKENGTDMNQPPPSNPPETPTPPPGGTVKSTRAPEPMTLSERHQAALRHIHALEGHNAKLYDDNCRLVNAVNMLNDRLAFLGAPQNTQVLRLMDMQEKLRAGEASRALINRKYQELLQSTFPASVLQHHINEELHAVREAYASLDKEYRLLGDKYNRLRAVADASRVAHQHSQGTVPPELANTTQFRPHGQHRNSYPSPTSVISPGPLQPFPDQNWINRRHSSEGTMVQQSLRSGPTPIATTWLAPLPTPPPSAPVHRGQTSPTGFPLHAPVPAGSLLLPHHPQIAHEPPALSALPAVAQSRYLQQGTSEQPNAAMYIRLPRGEIMDYDQQRTSFMYKATKLSIPDFLPSPPAPTDPQHDHKLSVADSNLRSYQECVNFIFEKDADVENGVFCGLCLDRHEAKMIPEPPDVLVQPDFDFLLRHCMTMHPTVWDDLRRGA</sequence>
<feature type="compositionally biased region" description="Pro residues" evidence="1">
    <location>
        <begin position="36"/>
        <end position="51"/>
    </location>
</feature>
<name>A0A8I3AB42_9AGAM</name>
<dbReference type="AlphaFoldDB" id="A0A8I3AB42"/>
<evidence type="ECO:0000256" key="1">
    <source>
        <dbReference type="SAM" id="MobiDB-lite"/>
    </source>
</evidence>
<evidence type="ECO:0000313" key="2">
    <source>
        <dbReference type="EMBL" id="KAG6378631.1"/>
    </source>
</evidence>
<comment type="caution">
    <text evidence="2">The sequence shown here is derived from an EMBL/GenBank/DDBJ whole genome shotgun (WGS) entry which is preliminary data.</text>
</comment>
<reference evidence="2" key="1">
    <citation type="submission" date="2021-03" db="EMBL/GenBank/DDBJ databases">
        <title>Evolutionary innovations through gain and loss of genes in the ectomycorrhizal Boletales.</title>
        <authorList>
            <person name="Wu G."/>
            <person name="Miyauchi S."/>
            <person name="Morin E."/>
            <person name="Yang Z.-L."/>
            <person name="Xu J."/>
            <person name="Martin F.M."/>
        </authorList>
    </citation>
    <scope>NUCLEOTIDE SEQUENCE</scope>
    <source>
        <strain evidence="2">BR01</strain>
    </source>
</reference>
<dbReference type="Proteomes" id="UP000683000">
    <property type="component" value="Unassembled WGS sequence"/>
</dbReference>
<dbReference type="OrthoDB" id="3263403at2759"/>
<dbReference type="EMBL" id="JAGFBS010000006">
    <property type="protein sequence ID" value="KAG6378631.1"/>
    <property type="molecule type" value="Genomic_DNA"/>
</dbReference>
<protein>
    <submittedName>
        <fullName evidence="2">Uncharacterized protein</fullName>
    </submittedName>
</protein>
<evidence type="ECO:0000313" key="3">
    <source>
        <dbReference type="Proteomes" id="UP000683000"/>
    </source>
</evidence>
<organism evidence="2 3">
    <name type="scientific">Boletus reticuloceps</name>
    <dbReference type="NCBI Taxonomy" id="495285"/>
    <lineage>
        <taxon>Eukaryota</taxon>
        <taxon>Fungi</taxon>
        <taxon>Dikarya</taxon>
        <taxon>Basidiomycota</taxon>
        <taxon>Agaricomycotina</taxon>
        <taxon>Agaricomycetes</taxon>
        <taxon>Agaricomycetidae</taxon>
        <taxon>Boletales</taxon>
        <taxon>Boletineae</taxon>
        <taxon>Boletaceae</taxon>
        <taxon>Boletoideae</taxon>
        <taxon>Boletus</taxon>
    </lineage>
</organism>
<feature type="region of interest" description="Disordered" evidence="1">
    <location>
        <begin position="212"/>
        <end position="232"/>
    </location>
</feature>
<keyword evidence="3" id="KW-1185">Reference proteome</keyword>
<proteinExistence type="predicted"/>
<feature type="region of interest" description="Disordered" evidence="1">
    <location>
        <begin position="1"/>
        <end position="63"/>
    </location>
</feature>
<feature type="compositionally biased region" description="Polar residues" evidence="1">
    <location>
        <begin position="219"/>
        <end position="229"/>
    </location>
</feature>
<gene>
    <name evidence="2" type="ORF">JVT61DRAFT_12901</name>
</gene>
<accession>A0A8I3AB42</accession>
<feature type="compositionally biased region" description="Basic and acidic residues" evidence="1">
    <location>
        <begin position="22"/>
        <end position="31"/>
    </location>
</feature>